<dbReference type="AlphaFoldDB" id="A0A401UKL0"/>
<dbReference type="RefSeq" id="WP_125000003.1">
    <property type="nucleotide sequence ID" value="NZ_BHYK01000007.1"/>
</dbReference>
<gene>
    <name evidence="1" type="ORF">Ctaglu_16580</name>
</gene>
<sequence>MICNEKFYIMSNTYNNQAKLFWNANVKYEKFVCELCGGIHCTYESPHPVIFYGKRIVDIYFDISGFIISPAVVELLKENNITGYILEDVEPLEWKDGKGHDTGHDGSSYKLLKVKGRCGFLCDSAGNIIDKCEKCDRHNSDILDSLKDGLAFKADDYDGSDIFQFNNWTWLPIVNEKVKKLIKKHKLKGFKFEELKDYVGCDAF</sequence>
<organism evidence="1 2">
    <name type="scientific">Clostridium tagluense</name>
    <dbReference type="NCBI Taxonomy" id="360422"/>
    <lineage>
        <taxon>Bacteria</taxon>
        <taxon>Bacillati</taxon>
        <taxon>Bacillota</taxon>
        <taxon>Clostridia</taxon>
        <taxon>Eubacteriales</taxon>
        <taxon>Clostridiaceae</taxon>
        <taxon>Clostridium</taxon>
    </lineage>
</organism>
<reference evidence="1 2" key="1">
    <citation type="submission" date="2018-11" db="EMBL/GenBank/DDBJ databases">
        <title>Genome sequencing and assembly of Clostridium tagluense strain A121.</title>
        <authorList>
            <person name="Murakami T."/>
            <person name="Segawa T."/>
            <person name="Shcherbakova V.A."/>
            <person name="Mori H."/>
            <person name="Yoshimura Y."/>
        </authorList>
    </citation>
    <scope>NUCLEOTIDE SEQUENCE [LARGE SCALE GENOMIC DNA]</scope>
    <source>
        <strain evidence="1 2">A121</strain>
    </source>
</reference>
<dbReference type="OrthoDB" id="2581208at2"/>
<keyword evidence="2" id="KW-1185">Reference proteome</keyword>
<name>A0A401UKL0_9CLOT</name>
<proteinExistence type="predicted"/>
<evidence type="ECO:0000313" key="2">
    <source>
        <dbReference type="Proteomes" id="UP000287872"/>
    </source>
</evidence>
<protein>
    <submittedName>
        <fullName evidence="1">Uncharacterized protein</fullName>
    </submittedName>
</protein>
<evidence type="ECO:0000313" key="1">
    <source>
        <dbReference type="EMBL" id="GCD10035.1"/>
    </source>
</evidence>
<dbReference type="EMBL" id="BHYK01000007">
    <property type="protein sequence ID" value="GCD10035.1"/>
    <property type="molecule type" value="Genomic_DNA"/>
</dbReference>
<comment type="caution">
    <text evidence="1">The sequence shown here is derived from an EMBL/GenBank/DDBJ whole genome shotgun (WGS) entry which is preliminary data.</text>
</comment>
<dbReference type="Proteomes" id="UP000287872">
    <property type="component" value="Unassembled WGS sequence"/>
</dbReference>
<accession>A0A401UKL0</accession>